<dbReference type="RefSeq" id="WP_168151880.1">
    <property type="nucleotide sequence ID" value="NZ_JAAWVT010000004.1"/>
</dbReference>
<gene>
    <name evidence="1" type="ORF">HED64_10105</name>
</gene>
<reference evidence="1 2" key="1">
    <citation type="submission" date="2020-04" db="EMBL/GenBank/DDBJ databases">
        <title>Paeniglutamicibacter sp. ANT13_2, a novel actinomycete isolated from sediment in Antarctica.</title>
        <authorList>
            <person name="Sakdapetsiri C."/>
            <person name="Pinyakong O."/>
        </authorList>
    </citation>
    <scope>NUCLEOTIDE SEQUENCE [LARGE SCALE GENOMIC DNA]</scope>
    <source>
        <strain evidence="1 2">ANT13_2</strain>
    </source>
</reference>
<name>A0ABX1G490_9MICC</name>
<dbReference type="Proteomes" id="UP000746595">
    <property type="component" value="Unassembled WGS sequence"/>
</dbReference>
<proteinExistence type="predicted"/>
<accession>A0ABX1G490</accession>
<protein>
    <submittedName>
        <fullName evidence="1">Uncharacterized protein</fullName>
    </submittedName>
</protein>
<dbReference type="EMBL" id="JAAWVT010000004">
    <property type="protein sequence ID" value="NKG21055.1"/>
    <property type="molecule type" value="Genomic_DNA"/>
</dbReference>
<comment type="caution">
    <text evidence="1">The sequence shown here is derived from an EMBL/GenBank/DDBJ whole genome shotgun (WGS) entry which is preliminary data.</text>
</comment>
<organism evidence="1 2">
    <name type="scientific">Paeniglutamicibacter terrestris</name>
    <dbReference type="NCBI Taxonomy" id="2723403"/>
    <lineage>
        <taxon>Bacteria</taxon>
        <taxon>Bacillati</taxon>
        <taxon>Actinomycetota</taxon>
        <taxon>Actinomycetes</taxon>
        <taxon>Micrococcales</taxon>
        <taxon>Micrococcaceae</taxon>
        <taxon>Paeniglutamicibacter</taxon>
    </lineage>
</organism>
<sequence length="71" mass="7726">MCDSIIDESIPVDDAVVTVRDGMVRLDLGIMTSEVDQMSIAHLSMLPGRALAIACLLNDAHLKAFRQEPES</sequence>
<evidence type="ECO:0000313" key="1">
    <source>
        <dbReference type="EMBL" id="NKG21055.1"/>
    </source>
</evidence>
<evidence type="ECO:0000313" key="2">
    <source>
        <dbReference type="Proteomes" id="UP000746595"/>
    </source>
</evidence>
<keyword evidence="2" id="KW-1185">Reference proteome</keyword>